<evidence type="ECO:0000313" key="2">
    <source>
        <dbReference type="EMBL" id="CAD9319005.1"/>
    </source>
</evidence>
<name>A0A7S2E717_9STRA</name>
<gene>
    <name evidence="2" type="ORF">DBRI1063_LOCUS5174</name>
</gene>
<sequence length="499" mass="55349">MMYIHDETPTKEKMYIHSETPTKAQQEFSGYPWDTAGEDIAQSSAHTASHGHDVTQMAHTQQQYSSAAPQRPHFRLQRAASACSYFPTHEQVNQTHAHTQHQKSYSLTPAYEEDSAYVFPSSMGVQAPSWTCTSQNPFDSVDVASTSTSFVSPPSPVSTLTRHTSDMSSSSIASISHASRQHTEKVTIKEDVAKSFWLEMGYTVKETSCESENGDKTSVTQSNSTSSEEETEENEIKKDMDTDDEHGLPVGGNYYKAKIPECSISSFLIGAEEEGERIYTGAPASFLKALGNRPVVGHTGKDSELDKAGISVGDVLIRVVDQEVDNPTSAMYCLDDAFHRTSCYSDIELYMWKPPSSVHVLGAGSQCVVEYNQKSIQVPSSNKSWKSKYVVVGGIGADPWIINMYYTKGDYEKAISNNETKKVKVKVKSWSLIGAQLLTPEPRTVHYMKNSCKNPWSYIVVLTMDGIAIKIAHPHKFGIELVLERVKMAINHTKTYKGF</sequence>
<evidence type="ECO:0000256" key="1">
    <source>
        <dbReference type="SAM" id="MobiDB-lite"/>
    </source>
</evidence>
<accession>A0A7S2E717</accession>
<organism evidence="2">
    <name type="scientific">Ditylum brightwellii</name>
    <dbReference type="NCBI Taxonomy" id="49249"/>
    <lineage>
        <taxon>Eukaryota</taxon>
        <taxon>Sar</taxon>
        <taxon>Stramenopiles</taxon>
        <taxon>Ochrophyta</taxon>
        <taxon>Bacillariophyta</taxon>
        <taxon>Mediophyceae</taxon>
        <taxon>Lithodesmiophycidae</taxon>
        <taxon>Lithodesmiales</taxon>
        <taxon>Lithodesmiaceae</taxon>
        <taxon>Ditylum</taxon>
    </lineage>
</organism>
<reference evidence="2" key="1">
    <citation type="submission" date="2021-01" db="EMBL/GenBank/DDBJ databases">
        <authorList>
            <person name="Corre E."/>
            <person name="Pelletier E."/>
            <person name="Niang G."/>
            <person name="Scheremetjew M."/>
            <person name="Finn R."/>
            <person name="Kale V."/>
            <person name="Holt S."/>
            <person name="Cochrane G."/>
            <person name="Meng A."/>
            <person name="Brown T."/>
            <person name="Cohen L."/>
        </authorList>
    </citation>
    <scope>NUCLEOTIDE SEQUENCE</scope>
    <source>
        <strain evidence="2">Pop2</strain>
    </source>
</reference>
<dbReference type="EMBL" id="HBGN01008101">
    <property type="protein sequence ID" value="CAD9319005.1"/>
    <property type="molecule type" value="Transcribed_RNA"/>
</dbReference>
<dbReference type="AlphaFoldDB" id="A0A7S2E717"/>
<protein>
    <submittedName>
        <fullName evidence="2">Uncharacterized protein</fullName>
    </submittedName>
</protein>
<proteinExistence type="predicted"/>
<feature type="region of interest" description="Disordered" evidence="1">
    <location>
        <begin position="207"/>
        <end position="249"/>
    </location>
</feature>